<dbReference type="InterPro" id="IPR000477">
    <property type="entry name" value="RT_dom"/>
</dbReference>
<reference evidence="2" key="1">
    <citation type="submission" date="2021-02" db="EMBL/GenBank/DDBJ databases">
        <authorList>
            <person name="Nowell W R."/>
        </authorList>
    </citation>
    <scope>NUCLEOTIDE SEQUENCE</scope>
</reference>
<evidence type="ECO:0000259" key="1">
    <source>
        <dbReference type="PROSITE" id="PS50878"/>
    </source>
</evidence>
<sequence length="35" mass="4060">MGSPLAPVLAHLFMSELEEKIADYKGLKPDLYYRY</sequence>
<dbReference type="Proteomes" id="UP000681722">
    <property type="component" value="Unassembled WGS sequence"/>
</dbReference>
<dbReference type="AlphaFoldDB" id="A0A8S2YAM3"/>
<evidence type="ECO:0000313" key="2">
    <source>
        <dbReference type="EMBL" id="CAF4535999.1"/>
    </source>
</evidence>
<dbReference type="OrthoDB" id="10018421at2759"/>
<organism evidence="2 3">
    <name type="scientific">Didymodactylos carnosus</name>
    <dbReference type="NCBI Taxonomy" id="1234261"/>
    <lineage>
        <taxon>Eukaryota</taxon>
        <taxon>Metazoa</taxon>
        <taxon>Spiralia</taxon>
        <taxon>Gnathifera</taxon>
        <taxon>Rotifera</taxon>
        <taxon>Eurotatoria</taxon>
        <taxon>Bdelloidea</taxon>
        <taxon>Philodinida</taxon>
        <taxon>Philodinidae</taxon>
        <taxon>Didymodactylos</taxon>
    </lineage>
</organism>
<dbReference type="PROSITE" id="PS50878">
    <property type="entry name" value="RT_POL"/>
    <property type="match status" value="1"/>
</dbReference>
<protein>
    <recommendedName>
        <fullName evidence="1">Reverse transcriptase domain-containing protein</fullName>
    </recommendedName>
</protein>
<name>A0A8S2YAM3_9BILA</name>
<feature type="non-terminal residue" evidence="2">
    <location>
        <position position="35"/>
    </location>
</feature>
<proteinExistence type="predicted"/>
<gene>
    <name evidence="2" type="ORF">SRO942_LOCUS46392</name>
</gene>
<accession>A0A8S2YAM3</accession>
<comment type="caution">
    <text evidence="2">The sequence shown here is derived from an EMBL/GenBank/DDBJ whole genome shotgun (WGS) entry which is preliminary data.</text>
</comment>
<dbReference type="EMBL" id="CAJOBC010112612">
    <property type="protein sequence ID" value="CAF4535999.1"/>
    <property type="molecule type" value="Genomic_DNA"/>
</dbReference>
<feature type="domain" description="Reverse transcriptase" evidence="1">
    <location>
        <begin position="1"/>
        <end position="35"/>
    </location>
</feature>
<evidence type="ECO:0000313" key="3">
    <source>
        <dbReference type="Proteomes" id="UP000681722"/>
    </source>
</evidence>